<dbReference type="OrthoDB" id="9793561at2"/>
<organism evidence="2 3">
    <name type="scientific">Noviherbaspirillum sedimenti</name>
    <dbReference type="NCBI Taxonomy" id="2320865"/>
    <lineage>
        <taxon>Bacteria</taxon>
        <taxon>Pseudomonadati</taxon>
        <taxon>Pseudomonadota</taxon>
        <taxon>Betaproteobacteria</taxon>
        <taxon>Burkholderiales</taxon>
        <taxon>Oxalobacteraceae</taxon>
        <taxon>Noviherbaspirillum</taxon>
    </lineage>
</organism>
<reference evidence="3" key="1">
    <citation type="submission" date="2018-09" db="EMBL/GenBank/DDBJ databases">
        <authorList>
            <person name="Zhu H."/>
        </authorList>
    </citation>
    <scope>NUCLEOTIDE SEQUENCE [LARGE SCALE GENOMIC DNA]</scope>
    <source>
        <strain evidence="3">K1S02-23</strain>
    </source>
</reference>
<proteinExistence type="predicted"/>
<dbReference type="EMBL" id="QYUQ01000002">
    <property type="protein sequence ID" value="RJG03018.1"/>
    <property type="molecule type" value="Genomic_DNA"/>
</dbReference>
<sequence>MKKLMLTAAVLATFAAPAFAEAPASPHTFTGNLTVASDYRFRGISQTFGKPAVQGGFDYAHSSGFYVGNWNSNVSGNQYPDGASLEMDFYGGYKFEPVAGLTADVGLLKYYYPGASIAGVRPDALELYVGASYKWFSAKYSHAVNDEYFGLTNADGSYYLDLNANVEIADKTTLGLHVGHQKFKNSGALDYTDYKIGVARDFGFATIGLAYVGSNADSALYTYSNASGSKSKDVSKDAVVLSLSKTF</sequence>
<dbReference type="InterPro" id="IPR010239">
    <property type="entry name" value="CHP02001"/>
</dbReference>
<evidence type="ECO:0000313" key="2">
    <source>
        <dbReference type="EMBL" id="RJG03018.1"/>
    </source>
</evidence>
<dbReference type="Pfam" id="PF09694">
    <property type="entry name" value="Gcw_chp"/>
    <property type="match status" value="1"/>
</dbReference>
<dbReference type="Proteomes" id="UP000266327">
    <property type="component" value="Unassembled WGS sequence"/>
</dbReference>
<dbReference type="AlphaFoldDB" id="A0A3A3G3F4"/>
<comment type="caution">
    <text evidence="2">The sequence shown here is derived from an EMBL/GenBank/DDBJ whole genome shotgun (WGS) entry which is preliminary data.</text>
</comment>
<evidence type="ECO:0000313" key="3">
    <source>
        <dbReference type="Proteomes" id="UP000266327"/>
    </source>
</evidence>
<keyword evidence="3" id="KW-1185">Reference proteome</keyword>
<feature type="signal peptide" evidence="1">
    <location>
        <begin position="1"/>
        <end position="20"/>
    </location>
</feature>
<gene>
    <name evidence="2" type="ORF">D3878_16710</name>
</gene>
<evidence type="ECO:0000256" key="1">
    <source>
        <dbReference type="SAM" id="SignalP"/>
    </source>
</evidence>
<keyword evidence="1" id="KW-0732">Signal</keyword>
<feature type="chain" id="PRO_5017479320" evidence="1">
    <location>
        <begin position="21"/>
        <end position="247"/>
    </location>
</feature>
<name>A0A3A3G3F4_9BURK</name>
<accession>A0A3A3G3F4</accession>
<dbReference type="NCBIfam" id="TIGR02001">
    <property type="entry name" value="gcw_chp"/>
    <property type="match status" value="1"/>
</dbReference>
<protein>
    <submittedName>
        <fullName evidence="2">Uncharacterized protein</fullName>
    </submittedName>
</protein>